<proteinExistence type="predicted"/>
<keyword evidence="1" id="KW-0812">Transmembrane</keyword>
<keyword evidence="3" id="KW-1185">Reference proteome</keyword>
<reference evidence="2 3" key="1">
    <citation type="submission" date="2018-04" db="EMBL/GenBank/DDBJ databases">
        <title>The genome of golden apple snail Pomacea canaliculata provides insight into stress tolerance and invasive adaptation.</title>
        <authorList>
            <person name="Liu C."/>
            <person name="Liu B."/>
            <person name="Ren Y."/>
            <person name="Zhang Y."/>
            <person name="Wang H."/>
            <person name="Li S."/>
            <person name="Jiang F."/>
            <person name="Yin L."/>
            <person name="Zhang G."/>
            <person name="Qian W."/>
            <person name="Fan W."/>
        </authorList>
    </citation>
    <scope>NUCLEOTIDE SEQUENCE [LARGE SCALE GENOMIC DNA]</scope>
    <source>
        <strain evidence="2">SZHN2017</strain>
        <tissue evidence="2">Muscle</tissue>
    </source>
</reference>
<gene>
    <name evidence="2" type="ORF">C0Q70_18437</name>
</gene>
<feature type="transmembrane region" description="Helical" evidence="1">
    <location>
        <begin position="180"/>
        <end position="203"/>
    </location>
</feature>
<dbReference type="Proteomes" id="UP000245119">
    <property type="component" value="Linkage Group LG11"/>
</dbReference>
<accession>A0A2T7NN63</accession>
<organism evidence="2 3">
    <name type="scientific">Pomacea canaliculata</name>
    <name type="common">Golden apple snail</name>
    <dbReference type="NCBI Taxonomy" id="400727"/>
    <lineage>
        <taxon>Eukaryota</taxon>
        <taxon>Metazoa</taxon>
        <taxon>Spiralia</taxon>
        <taxon>Lophotrochozoa</taxon>
        <taxon>Mollusca</taxon>
        <taxon>Gastropoda</taxon>
        <taxon>Caenogastropoda</taxon>
        <taxon>Architaenioglossa</taxon>
        <taxon>Ampullarioidea</taxon>
        <taxon>Ampullariidae</taxon>
        <taxon>Pomacea</taxon>
    </lineage>
</organism>
<evidence type="ECO:0000313" key="3">
    <source>
        <dbReference type="Proteomes" id="UP000245119"/>
    </source>
</evidence>
<dbReference type="EMBL" id="PZQS01000011">
    <property type="protein sequence ID" value="PVD22617.1"/>
    <property type="molecule type" value="Genomic_DNA"/>
</dbReference>
<dbReference type="OrthoDB" id="6217065at2759"/>
<dbReference type="AlphaFoldDB" id="A0A2T7NN63"/>
<sequence>MQDSLVCNTARGYEFEHHVADHVTFKIPSPSENHEGNYSCHMKEDEFVRGEPCSSIILRETNSSCNVPSVYEDHPSTLTCTFSADVNMDKSNVQVVHTNGDGIEDAIILTCTWPNDQLDCSIAEGYEFNYILSDHLVITILRASRDHNGHYACHVLGSELQGFKQCPFIVVSGEDTNFQAIIIGIVIIVVLIPIGITCVFFILRERLQLPEKDEALLSLLHDRLSVDIPAKSPIEDGAQKVFIAPNNEFLQSYIVGVHWPAKERQQCSVIREFDKTVTLMATAKTVGVQDKQKRR</sequence>
<keyword evidence="1" id="KW-1133">Transmembrane helix</keyword>
<evidence type="ECO:0008006" key="4">
    <source>
        <dbReference type="Google" id="ProtNLM"/>
    </source>
</evidence>
<keyword evidence="1" id="KW-0472">Membrane</keyword>
<name>A0A2T7NN63_POMCA</name>
<evidence type="ECO:0000256" key="1">
    <source>
        <dbReference type="SAM" id="Phobius"/>
    </source>
</evidence>
<evidence type="ECO:0000313" key="2">
    <source>
        <dbReference type="EMBL" id="PVD22617.1"/>
    </source>
</evidence>
<protein>
    <recommendedName>
        <fullName evidence="4">Ig-like domain-containing protein</fullName>
    </recommendedName>
</protein>
<comment type="caution">
    <text evidence="2">The sequence shown here is derived from an EMBL/GenBank/DDBJ whole genome shotgun (WGS) entry which is preliminary data.</text>
</comment>